<dbReference type="AlphaFoldDB" id="A0A836BTV9"/>
<dbReference type="InterPro" id="IPR051954">
    <property type="entry name" value="tRNA_methyltransferase_THADA"/>
</dbReference>
<comment type="caution">
    <text evidence="5">The sequence shown here is derived from an EMBL/GenBank/DDBJ whole genome shotgun (WGS) entry which is preliminary data.</text>
</comment>
<dbReference type="Pfam" id="PF10350">
    <property type="entry name" value="DUF2428"/>
    <property type="match status" value="1"/>
</dbReference>
<evidence type="ECO:0000313" key="5">
    <source>
        <dbReference type="EMBL" id="KAG2487254.1"/>
    </source>
</evidence>
<feature type="region of interest" description="Disordered" evidence="2">
    <location>
        <begin position="64"/>
        <end position="86"/>
    </location>
</feature>
<evidence type="ECO:0000313" key="6">
    <source>
        <dbReference type="Proteomes" id="UP000612055"/>
    </source>
</evidence>
<feature type="region of interest" description="Disordered" evidence="2">
    <location>
        <begin position="212"/>
        <end position="237"/>
    </location>
</feature>
<dbReference type="GO" id="GO:0030488">
    <property type="term" value="P:tRNA methylation"/>
    <property type="evidence" value="ECO:0007669"/>
    <property type="project" value="TreeGrafter"/>
</dbReference>
<keyword evidence="1" id="KW-0819">tRNA processing</keyword>
<sequence length="423" mass="44202">MDALELACVSSRVSDAPGRLELAVAGRWLATCVRSTALGSRNKCLVLVTKLVARVRLAAQQLQHRLSTRGAGPAHPSCSKGRGLQERNVGAEEVDASALGAMSGAGAGGEEGDEEGGEGKNALGPESQVIQTACWTSVKEACLARVMAPRQTRDDIVRRSAGLPYARTALFLAEPSNAPKQLLPRAMTALLAIAGAACSPHLTRDDPPPTHRPWAFGSVSKAGRPRTSAGGGEAAQGPVGAGAGAGAEGVAVVVVEGFPVVQVWPVVHAFNCLRHAFNDSHLAVDTSGYFAQAIQACLLALRSPWWEIRNSAQLCFTALTTRVLGFKNDSHGEAVRKAVSGAEFFARYPPLHGFLLGQLREAAAQLEAASAPAPAPMPVSHPPTPTASTREDARLPHRVPPVRHRLPRRHAAAGRPALGACVG</sequence>
<organism evidence="5 6">
    <name type="scientific">Edaphochlamys debaryana</name>
    <dbReference type="NCBI Taxonomy" id="47281"/>
    <lineage>
        <taxon>Eukaryota</taxon>
        <taxon>Viridiplantae</taxon>
        <taxon>Chlorophyta</taxon>
        <taxon>core chlorophytes</taxon>
        <taxon>Chlorophyceae</taxon>
        <taxon>CS clade</taxon>
        <taxon>Chlamydomonadales</taxon>
        <taxon>Chlamydomonadales incertae sedis</taxon>
        <taxon>Edaphochlamys</taxon>
    </lineage>
</organism>
<proteinExistence type="predicted"/>
<dbReference type="PANTHER" id="PTHR14387:SF0">
    <property type="entry name" value="DUF2428 DOMAIN-CONTAINING PROTEIN"/>
    <property type="match status" value="1"/>
</dbReference>
<feature type="region of interest" description="Disordered" evidence="2">
    <location>
        <begin position="367"/>
        <end position="393"/>
    </location>
</feature>
<evidence type="ECO:0000256" key="2">
    <source>
        <dbReference type="SAM" id="MobiDB-lite"/>
    </source>
</evidence>
<keyword evidence="6" id="KW-1185">Reference proteome</keyword>
<dbReference type="GO" id="GO:0005829">
    <property type="term" value="C:cytosol"/>
    <property type="evidence" value="ECO:0007669"/>
    <property type="project" value="TreeGrafter"/>
</dbReference>
<dbReference type="Proteomes" id="UP000612055">
    <property type="component" value="Unassembled WGS sequence"/>
</dbReference>
<dbReference type="InterPro" id="IPR056842">
    <property type="entry name" value="THADA-like_TPR_C"/>
</dbReference>
<gene>
    <name evidence="5" type="ORF">HYH03_014096</name>
</gene>
<feature type="region of interest" description="Disordered" evidence="2">
    <location>
        <begin position="101"/>
        <end position="123"/>
    </location>
</feature>
<evidence type="ECO:0000259" key="4">
    <source>
        <dbReference type="Pfam" id="PF25151"/>
    </source>
</evidence>
<protein>
    <submittedName>
        <fullName evidence="5">Uncharacterized protein</fullName>
    </submittedName>
</protein>
<evidence type="ECO:0000256" key="1">
    <source>
        <dbReference type="ARBA" id="ARBA00022694"/>
    </source>
</evidence>
<accession>A0A836BTV9</accession>
<feature type="domain" description="DUF2428" evidence="3">
    <location>
        <begin position="151"/>
        <end position="307"/>
    </location>
</feature>
<dbReference type="PANTHER" id="PTHR14387">
    <property type="entry name" value="THADA/DEATH RECEPTOR INTERACTING PROTEIN"/>
    <property type="match status" value="1"/>
</dbReference>
<reference evidence="5" key="1">
    <citation type="journal article" date="2020" name="bioRxiv">
        <title>Comparative genomics of Chlamydomonas.</title>
        <authorList>
            <person name="Craig R.J."/>
            <person name="Hasan A.R."/>
            <person name="Ness R.W."/>
            <person name="Keightley P.D."/>
        </authorList>
    </citation>
    <scope>NUCLEOTIDE SEQUENCE</scope>
    <source>
        <strain evidence="5">CCAP 11/70</strain>
    </source>
</reference>
<feature type="compositionally biased region" description="Pro residues" evidence="2">
    <location>
        <begin position="373"/>
        <end position="385"/>
    </location>
</feature>
<dbReference type="Pfam" id="PF25151">
    <property type="entry name" value="TPR_Trm732_C"/>
    <property type="match status" value="1"/>
</dbReference>
<dbReference type="InterPro" id="IPR019442">
    <property type="entry name" value="THADA/TRM732_DUF2428"/>
</dbReference>
<dbReference type="OrthoDB" id="73997at2759"/>
<feature type="domain" description="tRNA (32-2'-O)-methyltransferase regulator THADA-like C-terminal TPR repeats region" evidence="4">
    <location>
        <begin position="309"/>
        <end position="378"/>
    </location>
</feature>
<name>A0A836BTV9_9CHLO</name>
<evidence type="ECO:0000259" key="3">
    <source>
        <dbReference type="Pfam" id="PF10350"/>
    </source>
</evidence>
<dbReference type="EMBL" id="JAEHOE010000099">
    <property type="protein sequence ID" value="KAG2487254.1"/>
    <property type="molecule type" value="Genomic_DNA"/>
</dbReference>